<evidence type="ECO:0000256" key="1">
    <source>
        <dbReference type="SAM" id="SignalP"/>
    </source>
</evidence>
<feature type="domain" description="Receptor L-domain" evidence="2">
    <location>
        <begin position="200"/>
        <end position="312"/>
    </location>
</feature>
<evidence type="ECO:0000259" key="2">
    <source>
        <dbReference type="Pfam" id="PF01030"/>
    </source>
</evidence>
<dbReference type="KEGG" id="cel:CELE_ZK355.1"/>
<dbReference type="FunCoup" id="Q9N4N8">
    <property type="interactions" value="2"/>
</dbReference>
<evidence type="ECO:0000313" key="5">
    <source>
        <dbReference type="WormBase" id="ZK355.1"/>
    </source>
</evidence>
<dbReference type="PANTHER" id="PTHR21662:SF6">
    <property type="entry name" value="RECEPTOR L-DOMAIN DOMAIN-CONTAINING PROTEIN"/>
    <property type="match status" value="1"/>
</dbReference>
<accession>Q9N4N8</accession>
<feature type="domain" description="Receptor L-domain" evidence="2">
    <location>
        <begin position="351"/>
        <end position="451"/>
    </location>
</feature>
<feature type="signal peptide" evidence="1">
    <location>
        <begin position="1"/>
        <end position="16"/>
    </location>
</feature>
<evidence type="ECO:0000313" key="3">
    <source>
        <dbReference type="EMBL" id="CCD73704.2"/>
    </source>
</evidence>
<dbReference type="PaxDb" id="6239-ZK355.1"/>
<dbReference type="GeneID" id="191297"/>
<gene>
    <name evidence="3 5" type="primary">irld-63</name>
    <name evidence="3" type="ORF">CELE_ZK355.1</name>
    <name evidence="5" type="ORF">ZK355.1</name>
</gene>
<dbReference type="HOGENOM" id="CLU_028064_2_0_1"/>
<dbReference type="InterPro" id="IPR053079">
    <property type="entry name" value="SPS2_domain"/>
</dbReference>
<dbReference type="AGR" id="WB:WBGene00022711"/>
<dbReference type="InterPro" id="IPR036941">
    <property type="entry name" value="Rcpt_L-dom_sf"/>
</dbReference>
<dbReference type="AlphaFoldDB" id="Q9N4N8"/>
<dbReference type="PhylomeDB" id="Q9N4N8"/>
<dbReference type="Proteomes" id="UP000001940">
    <property type="component" value="Chromosome II"/>
</dbReference>
<protein>
    <submittedName>
        <fullName evidence="3">Receptor L-domain domain-containing protein</fullName>
    </submittedName>
</protein>
<evidence type="ECO:0000313" key="4">
    <source>
        <dbReference type="Proteomes" id="UP000001940"/>
    </source>
</evidence>
<dbReference type="PANTHER" id="PTHR21662">
    <property type="entry name" value="RECEPTOR PROTEIN-TYROSINE KINASE"/>
    <property type="match status" value="1"/>
</dbReference>
<name>Q9N4N8_CAEEL</name>
<dbReference type="EMBL" id="BX284602">
    <property type="protein sequence ID" value="CCD73704.2"/>
    <property type="molecule type" value="Genomic_DNA"/>
</dbReference>
<keyword evidence="1" id="KW-0732">Signal</keyword>
<organism evidence="3 4">
    <name type="scientific">Caenorhabditis elegans</name>
    <dbReference type="NCBI Taxonomy" id="6239"/>
    <lineage>
        <taxon>Eukaryota</taxon>
        <taxon>Metazoa</taxon>
        <taxon>Ecdysozoa</taxon>
        <taxon>Nematoda</taxon>
        <taxon>Chromadorea</taxon>
        <taxon>Rhabditida</taxon>
        <taxon>Rhabditina</taxon>
        <taxon>Rhabditomorpha</taxon>
        <taxon>Rhabditoidea</taxon>
        <taxon>Rhabditidae</taxon>
        <taxon>Peloderinae</taxon>
        <taxon>Caenorhabditis</taxon>
    </lineage>
</organism>
<dbReference type="InParanoid" id="Q9N4N8"/>
<dbReference type="eggNOG" id="ENOG502TGRV">
    <property type="taxonomic scope" value="Eukaryota"/>
</dbReference>
<dbReference type="Pfam" id="PF01030">
    <property type="entry name" value="Recep_L_domain"/>
    <property type="match status" value="2"/>
</dbReference>
<dbReference type="OrthoDB" id="5869109at2759"/>
<dbReference type="WormBase" id="ZK355.1">
    <property type="protein sequence ID" value="CE53986"/>
    <property type="gene ID" value="WBGene00022711"/>
    <property type="gene designation" value="irld-63"/>
</dbReference>
<feature type="chain" id="PRO_5025021404" evidence="1">
    <location>
        <begin position="17"/>
        <end position="492"/>
    </location>
</feature>
<reference evidence="3 4" key="1">
    <citation type="journal article" date="1998" name="Science">
        <title>Genome sequence of the nematode C. elegans: a platform for investigating biology.</title>
        <authorList>
            <consortium name="The C. elegans sequencing consortium"/>
            <person name="Sulson J.E."/>
            <person name="Waterston R."/>
        </authorList>
    </citation>
    <scope>NUCLEOTIDE SEQUENCE [LARGE SCALE GENOMIC DNA]</scope>
    <source>
        <strain evidence="3 4">Bristol N2</strain>
    </source>
</reference>
<dbReference type="InterPro" id="IPR000494">
    <property type="entry name" value="Rcpt_L-dom"/>
</dbReference>
<dbReference type="RefSeq" id="NP_001364806.1">
    <property type="nucleotide sequence ID" value="NM_001377738.1"/>
</dbReference>
<dbReference type="CTD" id="191297"/>
<sequence length="492" mass="56827">MQFVFSILSFISLVLADYDVNIERLMGTFACRPECTFNHTEITSTTARFFPRSCFRVCGVLVINENTDLTFDQLKKLFNRMTAFYGGLQFKNTQFTNFSMFSVDAGSNVFDFSCKAYGLTVVNNSQLTTLDFLDTMFLVLDERTEECPFLFENNEKLDLTKTCRREDIKDSFKLKTSGNLVDCGCRGDLLTSDTLFDLQNCTILTNLNMTNITDNYADLHHLSSVRRLRGDIEIRNTNFKNLAFLNSVRKFETKNGMKHEKPAVNIQDNPQMTRFGISTKAVSLEDLLEGPFIINLENLHPDFCLTFEEFLFFLYNNISFKNLDATYCDNETQIYGEPICEFKTMRDLKYGCSYIIGNVMIGPGDEEFVYKLKELEVLFGSLTIRNTTLKNANFLFYLSFIVHLEEDHVMQIMLNQNLEDLYFPYLQNIITKHTSRTAVVHKNPKLVAKKRFIYPISYQTNLALLGDFFESSTTRSYATTCVIFILLLKINF</sequence>
<dbReference type="UCSC" id="ZK355.1">
    <property type="organism name" value="c. elegans"/>
</dbReference>
<proteinExistence type="predicted"/>
<dbReference type="Gene3D" id="3.80.20.20">
    <property type="entry name" value="Receptor L-domain"/>
    <property type="match status" value="2"/>
</dbReference>
<keyword evidence="3" id="KW-0675">Receptor</keyword>
<dbReference type="SUPFAM" id="SSF52058">
    <property type="entry name" value="L domain-like"/>
    <property type="match status" value="3"/>
</dbReference>
<keyword evidence="4" id="KW-1185">Reference proteome</keyword>
<dbReference type="Bgee" id="WBGene00022711">
    <property type="expression patterns" value="Expressed in larva"/>
</dbReference>